<dbReference type="InterPro" id="IPR012093">
    <property type="entry name" value="Pirin"/>
</dbReference>
<dbReference type="PANTHER" id="PTHR13903">
    <property type="entry name" value="PIRIN-RELATED"/>
    <property type="match status" value="1"/>
</dbReference>
<evidence type="ECO:0000313" key="8">
    <source>
        <dbReference type="Proteomes" id="UP000244962"/>
    </source>
</evidence>
<evidence type="ECO:0000256" key="1">
    <source>
        <dbReference type="ARBA" id="ARBA00008416"/>
    </source>
</evidence>
<dbReference type="Proteomes" id="UP000244962">
    <property type="component" value="Unassembled WGS sequence"/>
</dbReference>
<evidence type="ECO:0000256" key="4">
    <source>
        <dbReference type="SAM" id="MobiDB-lite"/>
    </source>
</evidence>
<keyword evidence="2" id="KW-0408">Iron</keyword>
<dbReference type="InterPro" id="IPR003829">
    <property type="entry name" value="Pirin_N_dom"/>
</dbReference>
<dbReference type="Pfam" id="PF05726">
    <property type="entry name" value="Pirin_C"/>
    <property type="match status" value="1"/>
</dbReference>
<feature type="binding site" evidence="2">
    <location>
        <position position="118"/>
    </location>
    <ligand>
        <name>Fe cation</name>
        <dbReference type="ChEBI" id="CHEBI:24875"/>
    </ligand>
</feature>
<dbReference type="Gene3D" id="2.60.120.10">
    <property type="entry name" value="Jelly Rolls"/>
    <property type="match status" value="2"/>
</dbReference>
<accession>A0A2U1TFR8</accession>
<keyword evidence="2" id="KW-0479">Metal-binding</keyword>
<dbReference type="PANTHER" id="PTHR13903:SF8">
    <property type="entry name" value="PIRIN"/>
    <property type="match status" value="1"/>
</dbReference>
<feature type="region of interest" description="Disordered" evidence="4">
    <location>
        <begin position="1"/>
        <end position="27"/>
    </location>
</feature>
<dbReference type="InterPro" id="IPR014710">
    <property type="entry name" value="RmlC-like_jellyroll"/>
</dbReference>
<gene>
    <name evidence="7" type="ORF">DF223_04505</name>
</gene>
<evidence type="ECO:0000259" key="6">
    <source>
        <dbReference type="Pfam" id="PF05726"/>
    </source>
</evidence>
<dbReference type="RefSeq" id="WP_108962339.1">
    <property type="nucleotide sequence ID" value="NZ_QEFB01000002.1"/>
</dbReference>
<name>A0A2U1TFR8_9MICO</name>
<comment type="cofactor">
    <cofactor evidence="2">
        <name>Fe cation</name>
        <dbReference type="ChEBI" id="CHEBI:24875"/>
    </cofactor>
    <text evidence="2">Binds 1 Fe cation per subunit.</text>
</comment>
<dbReference type="InterPro" id="IPR011051">
    <property type="entry name" value="RmlC_Cupin_sf"/>
</dbReference>
<feature type="region of interest" description="Disordered" evidence="4">
    <location>
        <begin position="294"/>
        <end position="318"/>
    </location>
</feature>
<keyword evidence="8" id="KW-1185">Reference proteome</keyword>
<organism evidence="7 8">
    <name type="scientific">Mycetocola zhujimingii</name>
    <dbReference type="NCBI Taxonomy" id="2079792"/>
    <lineage>
        <taxon>Bacteria</taxon>
        <taxon>Bacillati</taxon>
        <taxon>Actinomycetota</taxon>
        <taxon>Actinomycetes</taxon>
        <taxon>Micrococcales</taxon>
        <taxon>Microbacteriaceae</taxon>
        <taxon>Mycetocola</taxon>
    </lineage>
</organism>
<feature type="binding site" evidence="2">
    <location>
        <position position="120"/>
    </location>
    <ligand>
        <name>Fe cation</name>
        <dbReference type="ChEBI" id="CHEBI:24875"/>
    </ligand>
</feature>
<feature type="domain" description="Pirin C-terminal" evidence="6">
    <location>
        <begin position="190"/>
        <end position="286"/>
    </location>
</feature>
<proteinExistence type="inferred from homology"/>
<dbReference type="GO" id="GO:0046872">
    <property type="term" value="F:metal ion binding"/>
    <property type="evidence" value="ECO:0007669"/>
    <property type="project" value="UniProtKB-KW"/>
</dbReference>
<dbReference type="CDD" id="cd02247">
    <property type="entry name" value="cupin_pirin_C"/>
    <property type="match status" value="1"/>
</dbReference>
<reference evidence="8" key="1">
    <citation type="submission" date="2018-04" db="EMBL/GenBank/DDBJ databases">
        <authorList>
            <person name="Liu S."/>
            <person name="Wang Z."/>
            <person name="Li J."/>
        </authorList>
    </citation>
    <scope>NUCLEOTIDE SEQUENCE [LARGE SCALE GENOMIC DNA]</scope>
    <source>
        <strain evidence="8">622</strain>
    </source>
</reference>
<evidence type="ECO:0000256" key="3">
    <source>
        <dbReference type="RuleBase" id="RU003457"/>
    </source>
</evidence>
<dbReference type="Pfam" id="PF02678">
    <property type="entry name" value="Pirin"/>
    <property type="match status" value="1"/>
</dbReference>
<feature type="domain" description="Pirin N-terminal" evidence="5">
    <location>
        <begin position="42"/>
        <end position="137"/>
    </location>
</feature>
<feature type="binding site" evidence="2">
    <location>
        <position position="74"/>
    </location>
    <ligand>
        <name>Fe cation</name>
        <dbReference type="ChEBI" id="CHEBI:24875"/>
    </ligand>
</feature>
<dbReference type="PIRSF" id="PIRSF006232">
    <property type="entry name" value="Pirin"/>
    <property type="match status" value="1"/>
</dbReference>
<dbReference type="InterPro" id="IPR008778">
    <property type="entry name" value="Pirin_C_dom"/>
</dbReference>
<sequence length="318" mass="34631">MTRLDQPVSESLSSRSDATGQTARRLESREVPLGGIRGIVVHRSLPQRTLPMVGAWCFLDRFDDEEVGMKVLPHPHTGLQTVTWPVEGSIRHRDSVGSDVAVEPGELNIMTSGYGISHSEFSLDPAGSPLRGLQLWVALPRDVADIDPFFERHTELPVYRADGLTASVLVGRLGDVVSEATVFTPLVGADAVIDAGARVTLPLEGHYEYAVMVLSGTLEVAGESLTRGPLLYLGPERESLDVASADGCRFVLLGGVPFAEELIMWWNFVARSHEEIVSARDAWESRSIRFGSVEGHGGERIPAPPLPGVRLTPRRRQS</sequence>
<feature type="binding site" evidence="2">
    <location>
        <position position="76"/>
    </location>
    <ligand>
        <name>Fe cation</name>
        <dbReference type="ChEBI" id="CHEBI:24875"/>
    </ligand>
</feature>
<evidence type="ECO:0000259" key="5">
    <source>
        <dbReference type="Pfam" id="PF02678"/>
    </source>
</evidence>
<feature type="compositionally biased region" description="Polar residues" evidence="4">
    <location>
        <begin position="8"/>
        <end position="22"/>
    </location>
</feature>
<dbReference type="SUPFAM" id="SSF51182">
    <property type="entry name" value="RmlC-like cupins"/>
    <property type="match status" value="1"/>
</dbReference>
<evidence type="ECO:0000256" key="2">
    <source>
        <dbReference type="PIRSR" id="PIRSR006232-1"/>
    </source>
</evidence>
<protein>
    <submittedName>
        <fullName evidence="7">Pirin</fullName>
    </submittedName>
</protein>
<comment type="caution">
    <text evidence="7">The sequence shown here is derived from an EMBL/GenBank/DDBJ whole genome shotgun (WGS) entry which is preliminary data.</text>
</comment>
<evidence type="ECO:0000313" key="7">
    <source>
        <dbReference type="EMBL" id="PWC07724.1"/>
    </source>
</evidence>
<comment type="similarity">
    <text evidence="1 3">Belongs to the pirin family.</text>
</comment>
<dbReference type="EMBL" id="QEFB01000002">
    <property type="protein sequence ID" value="PWC07724.1"/>
    <property type="molecule type" value="Genomic_DNA"/>
</dbReference>
<dbReference type="AlphaFoldDB" id="A0A2U1TFR8"/>